<dbReference type="Proteomes" id="UP001500426">
    <property type="component" value="Unassembled WGS sequence"/>
</dbReference>
<feature type="transmembrane region" description="Helical" evidence="1">
    <location>
        <begin position="118"/>
        <end position="140"/>
    </location>
</feature>
<keyword evidence="1" id="KW-0812">Transmembrane</keyword>
<feature type="transmembrane region" description="Helical" evidence="1">
    <location>
        <begin position="79"/>
        <end position="98"/>
    </location>
</feature>
<evidence type="ECO:0008006" key="4">
    <source>
        <dbReference type="Google" id="ProtNLM"/>
    </source>
</evidence>
<comment type="caution">
    <text evidence="2">The sequence shown here is derived from an EMBL/GenBank/DDBJ whole genome shotgun (WGS) entry which is preliminary data.</text>
</comment>
<feature type="transmembrane region" description="Helical" evidence="1">
    <location>
        <begin position="38"/>
        <end position="59"/>
    </location>
</feature>
<name>A0ABP7UZB3_9FLAO</name>
<evidence type="ECO:0000313" key="2">
    <source>
        <dbReference type="EMBL" id="GAA4056166.1"/>
    </source>
</evidence>
<dbReference type="EMBL" id="BAABCS010000020">
    <property type="protein sequence ID" value="GAA4056166.1"/>
    <property type="molecule type" value="Genomic_DNA"/>
</dbReference>
<reference evidence="3" key="1">
    <citation type="journal article" date="2019" name="Int. J. Syst. Evol. Microbiol.">
        <title>The Global Catalogue of Microorganisms (GCM) 10K type strain sequencing project: providing services to taxonomists for standard genome sequencing and annotation.</title>
        <authorList>
            <consortium name="The Broad Institute Genomics Platform"/>
            <consortium name="The Broad Institute Genome Sequencing Center for Infectious Disease"/>
            <person name="Wu L."/>
            <person name="Ma J."/>
        </authorList>
    </citation>
    <scope>NUCLEOTIDE SEQUENCE [LARGE SCALE GENOMIC DNA]</scope>
    <source>
        <strain evidence="3">JCM 17068</strain>
    </source>
</reference>
<evidence type="ECO:0000313" key="3">
    <source>
        <dbReference type="Proteomes" id="UP001500426"/>
    </source>
</evidence>
<feature type="transmembrane region" description="Helical" evidence="1">
    <location>
        <begin position="6"/>
        <end position="26"/>
    </location>
</feature>
<proteinExistence type="predicted"/>
<accession>A0ABP7UZB3</accession>
<gene>
    <name evidence="2" type="ORF">GCM10022388_23440</name>
</gene>
<dbReference type="RefSeq" id="WP_345094812.1">
    <property type="nucleotide sequence ID" value="NZ_BAABCS010000020.1"/>
</dbReference>
<keyword evidence="1" id="KW-0472">Membrane</keyword>
<keyword evidence="3" id="KW-1185">Reference proteome</keyword>
<organism evidence="2 3">
    <name type="scientific">Flavobacterium chungnamense</name>
    <dbReference type="NCBI Taxonomy" id="706182"/>
    <lineage>
        <taxon>Bacteria</taxon>
        <taxon>Pseudomonadati</taxon>
        <taxon>Bacteroidota</taxon>
        <taxon>Flavobacteriia</taxon>
        <taxon>Flavobacteriales</taxon>
        <taxon>Flavobacteriaceae</taxon>
        <taxon>Flavobacterium</taxon>
    </lineage>
</organism>
<protein>
    <recommendedName>
        <fullName evidence="4">CvpA family protein</fullName>
    </recommendedName>
</protein>
<keyword evidence="1" id="KW-1133">Transmembrane helix</keyword>
<evidence type="ECO:0000256" key="1">
    <source>
        <dbReference type="SAM" id="Phobius"/>
    </source>
</evidence>
<sequence length="141" mass="16611">MADLFNYLLSALILLLGVRFIFISYTKPDVFYSSTLKGYLAGFLFILMSIMSFLGKFSLYSIITKLVRNSLMLKGENGGLSFAIFITIIFMVLFFTYYRPDKLIRKYKVLKNDLSEKINLLSNYVLFYFWFLFVILYLILR</sequence>